<sequence length="188" mass="22368">MSIEKVLERLEKEKEFKIEELREKKEKEFTDFVTKKEKEFEEWKEQIKRELENRLKKEEETLTSQIKLKYLTESAKIETEVVYNLKSELLKRVKKLSKDKYTDIWRSILLREKINEGSILLTKGEDSLDIETLSKEFNLILREERVEGMGGFIIEKGNVIIDLTLDTILEELVNNNILDIAKILRGEM</sequence>
<organism evidence="2">
    <name type="scientific">Dictyoglomus thermophilum</name>
    <dbReference type="NCBI Taxonomy" id="14"/>
    <lineage>
        <taxon>Bacteria</taxon>
        <taxon>Pseudomonadati</taxon>
        <taxon>Dictyoglomota</taxon>
        <taxon>Dictyoglomia</taxon>
        <taxon>Dictyoglomales</taxon>
        <taxon>Dictyoglomaceae</taxon>
        <taxon>Dictyoglomus</taxon>
    </lineage>
</organism>
<dbReference type="InterPro" id="IPR038495">
    <property type="entry name" value="ATPase_E_C"/>
</dbReference>
<name>A0A7C3RR04_DICTH</name>
<gene>
    <name evidence="2" type="ORF">ENW00_04670</name>
</gene>
<reference evidence="2" key="1">
    <citation type="journal article" date="2020" name="mSystems">
        <title>Genome- and Community-Level Interaction Insights into Carbon Utilization and Element Cycling Functions of Hydrothermarchaeota in Hydrothermal Sediment.</title>
        <authorList>
            <person name="Zhou Z."/>
            <person name="Liu Y."/>
            <person name="Xu W."/>
            <person name="Pan J."/>
            <person name="Luo Z.H."/>
            <person name="Li M."/>
        </authorList>
    </citation>
    <scope>NUCLEOTIDE SEQUENCE [LARGE SCALE GENOMIC DNA]</scope>
    <source>
        <strain evidence="2">SpSt-81</strain>
    </source>
</reference>
<comment type="caution">
    <text evidence="2">The sequence shown here is derived from an EMBL/GenBank/DDBJ whole genome shotgun (WGS) entry which is preliminary data.</text>
</comment>
<accession>A0A7C3RR04</accession>
<dbReference type="EMBL" id="DTIN01000014">
    <property type="protein sequence ID" value="HFX13442.1"/>
    <property type="molecule type" value="Genomic_DNA"/>
</dbReference>
<evidence type="ECO:0000313" key="2">
    <source>
        <dbReference type="EMBL" id="HFX13442.1"/>
    </source>
</evidence>
<feature type="coiled-coil region" evidence="1">
    <location>
        <begin position="4"/>
        <end position="68"/>
    </location>
</feature>
<dbReference type="AlphaFoldDB" id="A0A7C3RR04"/>
<protein>
    <submittedName>
        <fullName evidence="2">V-type proton ATPase subunit E</fullName>
    </submittedName>
</protein>
<evidence type="ECO:0000256" key="1">
    <source>
        <dbReference type="SAM" id="Coils"/>
    </source>
</evidence>
<dbReference type="SUPFAM" id="SSF160527">
    <property type="entry name" value="V-type ATPase subunit E-like"/>
    <property type="match status" value="1"/>
</dbReference>
<proteinExistence type="predicted"/>
<keyword evidence="1" id="KW-0175">Coiled coil</keyword>
<dbReference type="Gene3D" id="3.30.2320.30">
    <property type="entry name" value="ATP synthase, E subunit, C-terminal"/>
    <property type="match status" value="1"/>
</dbReference>